<sequence>MKKFIPYFCIFYFISFYTKAQVSDTSKTNNPFAEARYHYFLKTVILFNEYLDTDNGSYNTTQLRLLYPIGNKAWNLRFDVPLISANTNSVNKTGIGDIGAGISYIPFIKNNNGLAIRARVISNSAQDPNFGSGKWVFIPTVFYARYLKTKKFLWISSLEYQASFAGQSDRSDINITAYENVVLYFFGRNWISADTAFRYNNTVKGFQNNAFLEYGRKISADDLIYIHPSYAFGGEKTYNFGLEIGILVLF</sequence>
<protein>
    <submittedName>
        <fullName evidence="1">Lipid A phosphoethanolamine transferase</fullName>
    </submittedName>
</protein>
<dbReference type="RefSeq" id="WP_207296862.1">
    <property type="nucleotide sequence ID" value="NZ_CP071448.1"/>
</dbReference>
<keyword evidence="1" id="KW-0808">Transferase</keyword>
<evidence type="ECO:0000313" key="1">
    <source>
        <dbReference type="EMBL" id="QSW89681.1"/>
    </source>
</evidence>
<dbReference type="GO" id="GO:0016740">
    <property type="term" value="F:transferase activity"/>
    <property type="evidence" value="ECO:0007669"/>
    <property type="project" value="UniProtKB-KW"/>
</dbReference>
<name>A0ABX7QH26_9FLAO</name>
<evidence type="ECO:0000313" key="2">
    <source>
        <dbReference type="Proteomes" id="UP000663440"/>
    </source>
</evidence>
<dbReference type="EMBL" id="CP071448">
    <property type="protein sequence ID" value="QSW89681.1"/>
    <property type="molecule type" value="Genomic_DNA"/>
</dbReference>
<keyword evidence="2" id="KW-1185">Reference proteome</keyword>
<gene>
    <name evidence="1" type="ORF">J0383_02440</name>
</gene>
<accession>A0ABX7QH26</accession>
<dbReference type="Proteomes" id="UP000663440">
    <property type="component" value="Chromosome"/>
</dbReference>
<proteinExistence type="predicted"/>
<reference evidence="1 2" key="1">
    <citation type="submission" date="2021-03" db="EMBL/GenBank/DDBJ databases">
        <title>Flavobacterium kribbensis sp. nov, an endophytic bacteria, isolated from soybean.</title>
        <authorList>
            <person name="Lee J."/>
            <person name="Seo J."/>
        </authorList>
    </citation>
    <scope>NUCLEOTIDE SEQUENCE [LARGE SCALE GENOMIC DNA]</scope>
    <source>
        <strain evidence="1 2">BB8</strain>
    </source>
</reference>
<organism evidence="1 2">
    <name type="scientific">Flavobacterium endoglycinae</name>
    <dbReference type="NCBI Taxonomy" id="2816357"/>
    <lineage>
        <taxon>Bacteria</taxon>
        <taxon>Pseudomonadati</taxon>
        <taxon>Bacteroidota</taxon>
        <taxon>Flavobacteriia</taxon>
        <taxon>Flavobacteriales</taxon>
        <taxon>Flavobacteriaceae</taxon>
        <taxon>Flavobacterium</taxon>
    </lineage>
</organism>